<dbReference type="EMBL" id="AP024702">
    <property type="protein sequence ID" value="BCX49039.1"/>
    <property type="molecule type" value="Genomic_DNA"/>
</dbReference>
<dbReference type="NCBIfam" id="NF008296">
    <property type="entry name" value="PRK11083.1"/>
    <property type="match status" value="1"/>
</dbReference>
<dbReference type="PROSITE" id="PS51755">
    <property type="entry name" value="OMPR_PHOB"/>
    <property type="match status" value="1"/>
</dbReference>
<evidence type="ECO:0000313" key="8">
    <source>
        <dbReference type="Proteomes" id="UP001374893"/>
    </source>
</evidence>
<dbReference type="InterPro" id="IPR036388">
    <property type="entry name" value="WH-like_DNA-bd_sf"/>
</dbReference>
<dbReference type="Proteomes" id="UP001374893">
    <property type="component" value="Chromosome"/>
</dbReference>
<dbReference type="InterPro" id="IPR016032">
    <property type="entry name" value="Sig_transdc_resp-reg_C-effctor"/>
</dbReference>
<dbReference type="InterPro" id="IPR011006">
    <property type="entry name" value="CheY-like_superfamily"/>
</dbReference>
<dbReference type="RefSeq" id="WP_338685476.1">
    <property type="nucleotide sequence ID" value="NZ_AP024702.1"/>
</dbReference>
<dbReference type="Gene3D" id="3.40.50.2300">
    <property type="match status" value="1"/>
</dbReference>
<feature type="domain" description="Response regulatory" evidence="5">
    <location>
        <begin position="2"/>
        <end position="115"/>
    </location>
</feature>
<dbReference type="SUPFAM" id="SSF46894">
    <property type="entry name" value="C-terminal effector domain of the bipartite response regulators"/>
    <property type="match status" value="1"/>
</dbReference>
<organism evidence="7 8">
    <name type="scientific">Haloferula helveola</name>
    <dbReference type="NCBI Taxonomy" id="490095"/>
    <lineage>
        <taxon>Bacteria</taxon>
        <taxon>Pseudomonadati</taxon>
        <taxon>Verrucomicrobiota</taxon>
        <taxon>Verrucomicrobiia</taxon>
        <taxon>Verrucomicrobiales</taxon>
        <taxon>Verrucomicrobiaceae</taxon>
        <taxon>Haloferula</taxon>
    </lineage>
</organism>
<dbReference type="SUPFAM" id="SSF52172">
    <property type="entry name" value="CheY-like"/>
    <property type="match status" value="1"/>
</dbReference>
<evidence type="ECO:0000259" key="6">
    <source>
        <dbReference type="PROSITE" id="PS51755"/>
    </source>
</evidence>
<accession>A0ABM7RFY3</accession>
<evidence type="ECO:0000256" key="2">
    <source>
        <dbReference type="PROSITE-ProRule" id="PRU00169"/>
    </source>
</evidence>
<dbReference type="Gene3D" id="6.10.250.690">
    <property type="match status" value="1"/>
</dbReference>
<dbReference type="CDD" id="cd00383">
    <property type="entry name" value="trans_reg_C"/>
    <property type="match status" value="1"/>
</dbReference>
<dbReference type="InterPro" id="IPR039420">
    <property type="entry name" value="WalR-like"/>
</dbReference>
<dbReference type="GO" id="GO:0003677">
    <property type="term" value="F:DNA binding"/>
    <property type="evidence" value="ECO:0007669"/>
    <property type="project" value="UniProtKB-KW"/>
</dbReference>
<evidence type="ECO:0000256" key="3">
    <source>
        <dbReference type="PROSITE-ProRule" id="PRU01091"/>
    </source>
</evidence>
<keyword evidence="2" id="KW-0597">Phosphoprotein</keyword>
<dbReference type="Pfam" id="PF00072">
    <property type="entry name" value="Response_reg"/>
    <property type="match status" value="1"/>
</dbReference>
<evidence type="ECO:0000256" key="4">
    <source>
        <dbReference type="SAM" id="MobiDB-lite"/>
    </source>
</evidence>
<dbReference type="Gene3D" id="1.10.10.10">
    <property type="entry name" value="Winged helix-like DNA-binding domain superfamily/Winged helix DNA-binding domain"/>
    <property type="match status" value="1"/>
</dbReference>
<dbReference type="Pfam" id="PF00486">
    <property type="entry name" value="Trans_reg_C"/>
    <property type="match status" value="1"/>
</dbReference>
<keyword evidence="8" id="KW-1185">Reference proteome</keyword>
<evidence type="ECO:0000256" key="1">
    <source>
        <dbReference type="ARBA" id="ARBA00023125"/>
    </source>
</evidence>
<reference evidence="7 8" key="1">
    <citation type="submission" date="2021-06" db="EMBL/GenBank/DDBJ databases">
        <title>Complete genome of Haloferula helveola possessing various polysaccharide degrading enzymes.</title>
        <authorList>
            <person name="Takami H."/>
            <person name="Huang C."/>
            <person name="Hamasaki K."/>
        </authorList>
    </citation>
    <scope>NUCLEOTIDE SEQUENCE [LARGE SCALE GENOMIC DNA]</scope>
    <source>
        <strain evidence="7 8">CN-1</strain>
    </source>
</reference>
<name>A0ABM7RFY3_9BACT</name>
<dbReference type="InterPro" id="IPR001789">
    <property type="entry name" value="Sig_transdc_resp-reg_receiver"/>
</dbReference>
<feature type="region of interest" description="Disordered" evidence="4">
    <location>
        <begin position="118"/>
        <end position="139"/>
    </location>
</feature>
<feature type="DNA-binding region" description="OmpR/PhoB-type" evidence="3">
    <location>
        <begin position="128"/>
        <end position="228"/>
    </location>
</feature>
<evidence type="ECO:0000313" key="7">
    <source>
        <dbReference type="EMBL" id="BCX49039.1"/>
    </source>
</evidence>
<keyword evidence="1 3" id="KW-0238">DNA-binding</keyword>
<dbReference type="PANTHER" id="PTHR48111">
    <property type="entry name" value="REGULATOR OF RPOS"/>
    <property type="match status" value="1"/>
</dbReference>
<dbReference type="PANTHER" id="PTHR48111:SF6">
    <property type="entry name" value="TRANSCRIPTIONAL REGULATORY PROTEIN CREB"/>
    <property type="match status" value="1"/>
</dbReference>
<protein>
    <submittedName>
        <fullName evidence="7">DNA-binding response regulator</fullName>
    </submittedName>
</protein>
<sequence length="228" mass="25318">MRILLVEDEPAIADAVVYAFQTERFEIQHALTGADALARHAETAFDFVILDIGLPDMTGLEVCKVLREKSSVPILFLTARDGELDRILGLELGGDDYVTKPFSPREIVARVRAIMRRSQGEAPSKVPPPPASDSPLTHDSNSMRILCSGKALDLTAHEYKLLLVFLSRPGRVYTRDQLLDHAWEDPGAVTDRTIDAHIKTIRSKLREMSPGAEDLIQTRRGLGYAYVP</sequence>
<proteinExistence type="predicted"/>
<dbReference type="SMART" id="SM00448">
    <property type="entry name" value="REC"/>
    <property type="match status" value="1"/>
</dbReference>
<dbReference type="PROSITE" id="PS50110">
    <property type="entry name" value="RESPONSE_REGULATORY"/>
    <property type="match status" value="1"/>
</dbReference>
<evidence type="ECO:0000259" key="5">
    <source>
        <dbReference type="PROSITE" id="PS50110"/>
    </source>
</evidence>
<gene>
    <name evidence="7" type="ORF">HAHE_29470</name>
</gene>
<feature type="domain" description="OmpR/PhoB-type" evidence="6">
    <location>
        <begin position="128"/>
        <end position="228"/>
    </location>
</feature>
<feature type="modified residue" description="4-aspartylphosphate" evidence="2">
    <location>
        <position position="51"/>
    </location>
</feature>
<dbReference type="InterPro" id="IPR001867">
    <property type="entry name" value="OmpR/PhoB-type_DNA-bd"/>
</dbReference>
<dbReference type="SMART" id="SM00862">
    <property type="entry name" value="Trans_reg_C"/>
    <property type="match status" value="1"/>
</dbReference>